<dbReference type="EMBL" id="JACHEN010000001">
    <property type="protein sequence ID" value="MBB6214214.1"/>
    <property type="molecule type" value="Genomic_DNA"/>
</dbReference>
<dbReference type="AlphaFoldDB" id="A0A841KK22"/>
<proteinExistence type="predicted"/>
<feature type="transmembrane region" description="Helical" evidence="1">
    <location>
        <begin position="29"/>
        <end position="49"/>
    </location>
</feature>
<keyword evidence="1" id="KW-1133">Transmembrane helix</keyword>
<feature type="transmembrane region" description="Helical" evidence="1">
    <location>
        <begin position="97"/>
        <end position="115"/>
    </location>
</feature>
<reference evidence="2 3" key="1">
    <citation type="submission" date="2020-08" db="EMBL/GenBank/DDBJ databases">
        <title>Genomic Encyclopedia of Type Strains, Phase IV (KMG-IV): sequencing the most valuable type-strain genomes for metagenomic binning, comparative biology and taxonomic classification.</title>
        <authorList>
            <person name="Goeker M."/>
        </authorList>
    </citation>
    <scope>NUCLEOTIDE SEQUENCE [LARGE SCALE GENOMIC DNA]</scope>
    <source>
        <strain evidence="2 3">DSM 103526</strain>
    </source>
</reference>
<dbReference type="InterPro" id="IPR048147">
    <property type="entry name" value="CBO0543-like"/>
</dbReference>
<dbReference type="Proteomes" id="UP000579281">
    <property type="component" value="Unassembled WGS sequence"/>
</dbReference>
<feature type="transmembrane region" description="Helical" evidence="1">
    <location>
        <begin position="6"/>
        <end position="22"/>
    </location>
</feature>
<accession>A0A841KK22</accession>
<feature type="transmembrane region" description="Helical" evidence="1">
    <location>
        <begin position="69"/>
        <end position="88"/>
    </location>
</feature>
<keyword evidence="1" id="KW-0472">Membrane</keyword>
<keyword evidence="3" id="KW-1185">Reference proteome</keyword>
<dbReference type="NCBIfam" id="NF041644">
    <property type="entry name" value="CBO0543_fam"/>
    <property type="match status" value="1"/>
</dbReference>
<protein>
    <submittedName>
        <fullName evidence="2">Uncharacterized protein</fullName>
    </submittedName>
</protein>
<dbReference type="RefSeq" id="WP_408626295.1">
    <property type="nucleotide sequence ID" value="NZ_JACHEN010000001.1"/>
</dbReference>
<organism evidence="2 3">
    <name type="scientific">Anaerosolibacter carboniphilus</name>
    <dbReference type="NCBI Taxonomy" id="1417629"/>
    <lineage>
        <taxon>Bacteria</taxon>
        <taxon>Bacillati</taxon>
        <taxon>Bacillota</taxon>
        <taxon>Clostridia</taxon>
        <taxon>Peptostreptococcales</taxon>
        <taxon>Thermotaleaceae</taxon>
        <taxon>Anaerosolibacter</taxon>
    </lineage>
</organism>
<feature type="transmembrane region" description="Helical" evidence="1">
    <location>
        <begin position="135"/>
        <end position="153"/>
    </location>
</feature>
<sequence length="159" mass="18887">MSQEHFILFATSIFSIISFLYIPKDKYRLALISFLIFQAYTWAATIILVQIGSIKYPVRQFPHATQGSFILNFLIYPTVFTWFILIFPHNTLLIRKILHYIAFISAIVWFIYFIATYTDLQEFKKGTFTSQILRLYINFSIDFILGHLYIRWFSKKVAL</sequence>
<gene>
    <name evidence="2" type="ORF">HNQ80_000283</name>
</gene>
<comment type="caution">
    <text evidence="2">The sequence shown here is derived from an EMBL/GenBank/DDBJ whole genome shotgun (WGS) entry which is preliminary data.</text>
</comment>
<keyword evidence="1" id="KW-0812">Transmembrane</keyword>
<evidence type="ECO:0000313" key="3">
    <source>
        <dbReference type="Proteomes" id="UP000579281"/>
    </source>
</evidence>
<name>A0A841KK22_9FIRM</name>
<evidence type="ECO:0000256" key="1">
    <source>
        <dbReference type="SAM" id="Phobius"/>
    </source>
</evidence>
<evidence type="ECO:0000313" key="2">
    <source>
        <dbReference type="EMBL" id="MBB6214214.1"/>
    </source>
</evidence>